<feature type="coiled-coil region" evidence="5">
    <location>
        <begin position="385"/>
        <end position="416"/>
    </location>
</feature>
<sequence length="422" mass="47446">MAKNPKETVFETTFAQYTTEIVLGEGGAGRVFRVKDEEGNAFALKLLHGQGVTRDKRRRFKNEIGFLQNTRHDNVVRVLDHGVQSDGKENAPFYIMDMYDGSLRSLMEQRNGVPAAEVLSLFSQILDGVEAAHLKRVVHRDLKPENVLYRSATGRLAVADFGVARFSAEDLLTAVETKPTTRLANFLYAAPEQRVRGREVNVPSDIYALGLMLNEMFTGQVPHGTDYRKIGEAAAEFAWLDPIVESMLRQDPAKRPSSIDALKREIQFQNSAFVGRQKISQIDQTVVHVDKLDDPIVAKGMQLTDGKYENGVLKLQLSQSVNQTWINAIRNMGSYSSVMGKGPESFNFAGTEARIGARENEIPDIVQNFKTWLPKGTQVYAQMLHKEAQQRTAAERANLEKQRNDEEEKLRIQDTLKKLFSS</sequence>
<dbReference type="InterPro" id="IPR008271">
    <property type="entry name" value="Ser/Thr_kinase_AS"/>
</dbReference>
<dbReference type="SMART" id="SM00220">
    <property type="entry name" value="S_TKc"/>
    <property type="match status" value="1"/>
</dbReference>
<evidence type="ECO:0000256" key="5">
    <source>
        <dbReference type="SAM" id="Coils"/>
    </source>
</evidence>
<accession>A0A158ED35</accession>
<dbReference type="InterPro" id="IPR000719">
    <property type="entry name" value="Prot_kinase_dom"/>
</dbReference>
<evidence type="ECO:0000256" key="4">
    <source>
        <dbReference type="ARBA" id="ARBA00022840"/>
    </source>
</evidence>
<evidence type="ECO:0000256" key="2">
    <source>
        <dbReference type="ARBA" id="ARBA00022741"/>
    </source>
</evidence>
<dbReference type="PROSITE" id="PS50011">
    <property type="entry name" value="PROTEIN_KINASE_DOM"/>
    <property type="match status" value="1"/>
</dbReference>
<keyword evidence="8" id="KW-1185">Reference proteome</keyword>
<organism evidence="7 8">
    <name type="scientific">Caballeronia calidae</name>
    <dbReference type="NCBI Taxonomy" id="1777139"/>
    <lineage>
        <taxon>Bacteria</taxon>
        <taxon>Pseudomonadati</taxon>
        <taxon>Pseudomonadota</taxon>
        <taxon>Betaproteobacteria</taxon>
        <taxon>Burkholderiales</taxon>
        <taxon>Burkholderiaceae</taxon>
        <taxon>Caballeronia</taxon>
    </lineage>
</organism>
<evidence type="ECO:0000256" key="3">
    <source>
        <dbReference type="ARBA" id="ARBA00022777"/>
    </source>
</evidence>
<dbReference type="Proteomes" id="UP000071859">
    <property type="component" value="Unassembled WGS sequence"/>
</dbReference>
<dbReference type="Pfam" id="PF00069">
    <property type="entry name" value="Pkinase"/>
    <property type="match status" value="1"/>
</dbReference>
<comment type="caution">
    <text evidence="7">The sequence shown here is derived from an EMBL/GenBank/DDBJ whole genome shotgun (WGS) entry which is preliminary data.</text>
</comment>
<dbReference type="OrthoDB" id="9791419at2"/>
<dbReference type="GO" id="GO:0005524">
    <property type="term" value="F:ATP binding"/>
    <property type="evidence" value="ECO:0007669"/>
    <property type="project" value="UniProtKB-KW"/>
</dbReference>
<dbReference type="InterPro" id="IPR011009">
    <property type="entry name" value="Kinase-like_dom_sf"/>
</dbReference>
<reference evidence="7" key="1">
    <citation type="submission" date="2016-01" db="EMBL/GenBank/DDBJ databases">
        <authorList>
            <person name="Peeters C."/>
        </authorList>
    </citation>
    <scope>NUCLEOTIDE SEQUENCE</scope>
    <source>
        <strain evidence="7">LMG 29321</strain>
    </source>
</reference>
<dbReference type="CDD" id="cd14014">
    <property type="entry name" value="STKc_PknB_like"/>
    <property type="match status" value="1"/>
</dbReference>
<gene>
    <name evidence="7" type="ORF">AWB78_07141</name>
</gene>
<feature type="domain" description="Protein kinase" evidence="6">
    <location>
        <begin position="17"/>
        <end position="274"/>
    </location>
</feature>
<keyword evidence="2" id="KW-0547">Nucleotide-binding</keyword>
<evidence type="ECO:0000313" key="8">
    <source>
        <dbReference type="Proteomes" id="UP000071859"/>
    </source>
</evidence>
<dbReference type="SUPFAM" id="SSF56112">
    <property type="entry name" value="Protein kinase-like (PK-like)"/>
    <property type="match status" value="1"/>
</dbReference>
<dbReference type="PANTHER" id="PTHR43289:SF6">
    <property type="entry name" value="SERINE_THREONINE-PROTEIN KINASE NEKL-3"/>
    <property type="match status" value="1"/>
</dbReference>
<keyword evidence="3 7" id="KW-0418">Kinase</keyword>
<keyword evidence="7" id="KW-0723">Serine/threonine-protein kinase</keyword>
<keyword evidence="1" id="KW-0808">Transferase</keyword>
<dbReference type="PANTHER" id="PTHR43289">
    <property type="entry name" value="MITOGEN-ACTIVATED PROTEIN KINASE KINASE KINASE 20-RELATED"/>
    <property type="match status" value="1"/>
</dbReference>
<dbReference type="Gene3D" id="1.10.510.10">
    <property type="entry name" value="Transferase(Phosphotransferase) domain 1"/>
    <property type="match status" value="1"/>
</dbReference>
<protein>
    <submittedName>
        <fullName evidence="7">Serine/threonine protein kinase</fullName>
    </submittedName>
</protein>
<dbReference type="PROSITE" id="PS00108">
    <property type="entry name" value="PROTEIN_KINASE_ST"/>
    <property type="match status" value="1"/>
</dbReference>
<dbReference type="RefSeq" id="WP_062611193.1">
    <property type="nucleotide sequence ID" value="NZ_FCOX02000068.1"/>
</dbReference>
<evidence type="ECO:0000313" key="7">
    <source>
        <dbReference type="EMBL" id="SAL04801.1"/>
    </source>
</evidence>
<evidence type="ECO:0000259" key="6">
    <source>
        <dbReference type="PROSITE" id="PS50011"/>
    </source>
</evidence>
<dbReference type="EMBL" id="FCOX02000068">
    <property type="protein sequence ID" value="SAL04801.1"/>
    <property type="molecule type" value="Genomic_DNA"/>
</dbReference>
<dbReference type="GO" id="GO:0004674">
    <property type="term" value="F:protein serine/threonine kinase activity"/>
    <property type="evidence" value="ECO:0007669"/>
    <property type="project" value="UniProtKB-KW"/>
</dbReference>
<keyword evidence="4" id="KW-0067">ATP-binding</keyword>
<dbReference type="AlphaFoldDB" id="A0A158ED35"/>
<evidence type="ECO:0000256" key="1">
    <source>
        <dbReference type="ARBA" id="ARBA00022679"/>
    </source>
</evidence>
<keyword evidence="5" id="KW-0175">Coiled coil</keyword>
<proteinExistence type="predicted"/>
<name>A0A158ED35_9BURK</name>